<organism evidence="4 5">
    <name type="scientific">Hibiscus sabdariffa</name>
    <name type="common">roselle</name>
    <dbReference type="NCBI Taxonomy" id="183260"/>
    <lineage>
        <taxon>Eukaryota</taxon>
        <taxon>Viridiplantae</taxon>
        <taxon>Streptophyta</taxon>
        <taxon>Embryophyta</taxon>
        <taxon>Tracheophyta</taxon>
        <taxon>Spermatophyta</taxon>
        <taxon>Magnoliopsida</taxon>
        <taxon>eudicotyledons</taxon>
        <taxon>Gunneridae</taxon>
        <taxon>Pentapetalae</taxon>
        <taxon>rosids</taxon>
        <taxon>malvids</taxon>
        <taxon>Malvales</taxon>
        <taxon>Malvaceae</taxon>
        <taxon>Malvoideae</taxon>
        <taxon>Hibiscus</taxon>
    </lineage>
</organism>
<feature type="compositionally biased region" description="Gly residues" evidence="3">
    <location>
        <begin position="737"/>
        <end position="750"/>
    </location>
</feature>
<feature type="compositionally biased region" description="Pro residues" evidence="3">
    <location>
        <begin position="413"/>
        <end position="424"/>
    </location>
</feature>
<feature type="compositionally biased region" description="Basic residues" evidence="3">
    <location>
        <begin position="698"/>
        <end position="710"/>
    </location>
</feature>
<dbReference type="Proteomes" id="UP001396334">
    <property type="component" value="Unassembled WGS sequence"/>
</dbReference>
<feature type="compositionally biased region" description="Polar residues" evidence="3">
    <location>
        <begin position="282"/>
        <end position="308"/>
    </location>
</feature>
<dbReference type="PANTHER" id="PTHR31342">
    <property type="entry name" value="PROTEIN CHUP1, CHLOROPLASTIC"/>
    <property type="match status" value="1"/>
</dbReference>
<feature type="region of interest" description="Disordered" evidence="3">
    <location>
        <begin position="563"/>
        <end position="752"/>
    </location>
</feature>
<name>A0ABR2NDN2_9ROSI</name>
<feature type="compositionally biased region" description="Pro residues" evidence="3">
    <location>
        <begin position="647"/>
        <end position="664"/>
    </location>
</feature>
<dbReference type="PANTHER" id="PTHR31342:SF16">
    <property type="entry name" value="TALIN_MIDDLE DOMAIN-CONTAINING PROTEIN"/>
    <property type="match status" value="1"/>
</dbReference>
<feature type="compositionally biased region" description="Low complexity" evidence="3">
    <location>
        <begin position="500"/>
        <end position="534"/>
    </location>
</feature>
<dbReference type="InterPro" id="IPR040265">
    <property type="entry name" value="CHUP1/IPGA1-like"/>
</dbReference>
<proteinExistence type="predicted"/>
<dbReference type="EMBL" id="JBBPBN010000172">
    <property type="protein sequence ID" value="KAK8974163.1"/>
    <property type="molecule type" value="Genomic_DNA"/>
</dbReference>
<feature type="compositionally biased region" description="Pro residues" evidence="3">
    <location>
        <begin position="672"/>
        <end position="681"/>
    </location>
</feature>
<evidence type="ECO:0000256" key="2">
    <source>
        <dbReference type="SAM" id="Coils"/>
    </source>
</evidence>
<accession>A0ABR2NDN2</accession>
<feature type="compositionally biased region" description="Pro residues" evidence="3">
    <location>
        <begin position="437"/>
        <end position="447"/>
    </location>
</feature>
<feature type="compositionally biased region" description="Pro residues" evidence="3">
    <location>
        <begin position="613"/>
        <end position="622"/>
    </location>
</feature>
<sequence length="991" mass="106468">MRELCCGLTPALFGSKTIKLVQGKTSLSGSRKRRGGSEQDNSPAIQCNFILMMELRKKITTFRDIIDLPPCSTSLSTDQMILGTMQDLHKYYPGSIPWFRRSRLKRLPLDKILIHFCKALQDLADVSNMTGEGEDKCKLDIKDNEEPKTVEKIVEITVATLNGLIKIAREKSDMIDEDEENDKGLCQKVEPCKENGYCCPSPTSVLPEFTNSPLKPPYPSPLMLSVNVQAVGKLSPIDVKRLKLHMLPDYRDEVPSFLKQNNVMIEEQDAQEDGHVVDETGDPNSQNQTLEDPISDSNGASGDTTMNESDVAPITPLLAPPPDVTPPPQLSGDEEVAEDGSASPPLQTPAEVLSQIPPPPPSPSQPNGEATKPTSEAKEPEPPSSDTALEEETTTGVPSPPPPPPHIRVTAAAPPPPPPLPPAPSKSNIGVIAATASPPPPPPPAPIEPNIEITAVAAPIEPNIEITAVAAPTESNIEVTATTVLPTTEPNIEVTAAVAPPAAATSTPTEPNTEVTAAVAPPAAATSTPTEPNTEVTAALPPPPPSAPTESNIEVTVALPPPPKEINIEVTTSLPPPPPPSAPAELNIEVTTALPPPPPSAPAELNIEVTTALPPPPPPPPKEQNIEVTTALPPPPAPMVEKEAPVTPSPPPTTTASGPPPPPMMASKESGPVPPPPPPGMSPANGAAPPPPAPGALRFKKANTKLKRSSHMGNLYRNLKGKVEGFPKRSSSASNGRKGGGAAASGGNGKQGMADALAEMTKRSTYFIQIEEDAKKYEESIKELKTSIGTFKTSDMSELIKFHKYVESILENLTDESQVLAKFEGFPGKKLEALRTAAALYLKLESMLTELRNMKIELPLTQLPEKVERYFDKTKKEIDSLERTKDEEAKKLKGHNIEFDFQIIVRIKEAMVDVSSNCMELVLKERRESKLAANEVLKSKGEAPKKVCTKMLWRAFQFAFRVYSFAGGHDDRAERLTRELAHEIEFDPEHN</sequence>
<feature type="coiled-coil region" evidence="2">
    <location>
        <begin position="871"/>
        <end position="898"/>
    </location>
</feature>
<evidence type="ECO:0000313" key="4">
    <source>
        <dbReference type="EMBL" id="KAK8974163.1"/>
    </source>
</evidence>
<evidence type="ECO:0000256" key="1">
    <source>
        <dbReference type="ARBA" id="ARBA00023054"/>
    </source>
</evidence>
<keyword evidence="1 2" id="KW-0175">Coiled coil</keyword>
<keyword evidence="5" id="KW-1185">Reference proteome</keyword>
<feature type="region of interest" description="Disordered" evidence="3">
    <location>
        <begin position="500"/>
        <end position="551"/>
    </location>
</feature>
<feature type="compositionally biased region" description="Pro residues" evidence="3">
    <location>
        <begin position="318"/>
        <end position="329"/>
    </location>
</feature>
<gene>
    <name evidence="4" type="ORF">V6N11_064649</name>
</gene>
<evidence type="ECO:0008006" key="6">
    <source>
        <dbReference type="Google" id="ProtNLM"/>
    </source>
</evidence>
<evidence type="ECO:0000313" key="5">
    <source>
        <dbReference type="Proteomes" id="UP001396334"/>
    </source>
</evidence>
<evidence type="ECO:0000256" key="3">
    <source>
        <dbReference type="SAM" id="MobiDB-lite"/>
    </source>
</evidence>
<reference evidence="4 5" key="1">
    <citation type="journal article" date="2024" name="G3 (Bethesda)">
        <title>Genome assembly of Hibiscus sabdariffa L. provides insights into metabolisms of medicinal natural products.</title>
        <authorList>
            <person name="Kim T."/>
        </authorList>
    </citation>
    <scope>NUCLEOTIDE SEQUENCE [LARGE SCALE GENOMIC DNA]</scope>
    <source>
        <strain evidence="4">TK-2024</strain>
        <tissue evidence="4">Old leaves</tissue>
    </source>
</reference>
<comment type="caution">
    <text evidence="4">The sequence shown here is derived from an EMBL/GenBank/DDBJ whole genome shotgun (WGS) entry which is preliminary data.</text>
</comment>
<feature type="region of interest" description="Disordered" evidence="3">
    <location>
        <begin position="275"/>
        <end position="449"/>
    </location>
</feature>
<protein>
    <recommendedName>
        <fullName evidence="6">Hydroxyproline-rich glycoprotein</fullName>
    </recommendedName>
</protein>